<comment type="caution">
    <text evidence="1">The sequence shown here is derived from an EMBL/GenBank/DDBJ whole genome shotgun (WGS) entry which is preliminary data.</text>
</comment>
<name>A0A5J4VP45_9EUKA</name>
<reference evidence="1 2" key="1">
    <citation type="submission" date="2019-03" db="EMBL/GenBank/DDBJ databases">
        <title>Single cell metagenomics reveals metabolic interactions within the superorganism composed of flagellate Streblomastix strix and complex community of Bacteroidetes bacteria on its surface.</title>
        <authorList>
            <person name="Treitli S.C."/>
            <person name="Kolisko M."/>
            <person name="Husnik F."/>
            <person name="Keeling P."/>
            <person name="Hampl V."/>
        </authorList>
    </citation>
    <scope>NUCLEOTIDE SEQUENCE [LARGE SCALE GENOMIC DNA]</scope>
    <source>
        <strain evidence="1">ST1C</strain>
    </source>
</reference>
<organism evidence="1 2">
    <name type="scientific">Streblomastix strix</name>
    <dbReference type="NCBI Taxonomy" id="222440"/>
    <lineage>
        <taxon>Eukaryota</taxon>
        <taxon>Metamonada</taxon>
        <taxon>Preaxostyla</taxon>
        <taxon>Oxymonadida</taxon>
        <taxon>Streblomastigidae</taxon>
        <taxon>Streblomastix</taxon>
    </lineage>
</organism>
<evidence type="ECO:0000313" key="1">
    <source>
        <dbReference type="EMBL" id="KAA6384408.1"/>
    </source>
</evidence>
<accession>A0A5J4VP45</accession>
<sequence>MKQQKDVVQETVAQMITRLQCELEISNQLRHKTLEILHLTCKEVPVTFKTVIRACALSLQTENEIKINSLYQMNRDERRAANDRLKKHIFSSSRKNIIIPYNSDGIRAAHTKLWHSFINAHTLDSSDNTDSTGQLIDSNESINEDTKIQSDDIIAFVGW</sequence>
<gene>
    <name evidence="1" type="ORF">EZS28_020066</name>
</gene>
<dbReference type="AlphaFoldDB" id="A0A5J4VP45"/>
<protein>
    <submittedName>
        <fullName evidence="1">Uncharacterized protein</fullName>
    </submittedName>
</protein>
<dbReference type="EMBL" id="SNRW01005777">
    <property type="protein sequence ID" value="KAA6384408.1"/>
    <property type="molecule type" value="Genomic_DNA"/>
</dbReference>
<evidence type="ECO:0000313" key="2">
    <source>
        <dbReference type="Proteomes" id="UP000324800"/>
    </source>
</evidence>
<proteinExistence type="predicted"/>
<dbReference type="Proteomes" id="UP000324800">
    <property type="component" value="Unassembled WGS sequence"/>
</dbReference>